<dbReference type="InterPro" id="IPR020855">
    <property type="entry name" value="Ureohydrolase_Mn_BS"/>
</dbReference>
<dbReference type="SUPFAM" id="SSF52768">
    <property type="entry name" value="Arginase/deacetylase"/>
    <property type="match status" value="1"/>
</dbReference>
<name>A0ABS2HKM3_9VIBR</name>
<gene>
    <name evidence="7" type="ORF">JQC93_10055</name>
</gene>
<dbReference type="Proteomes" id="UP000809621">
    <property type="component" value="Unassembled WGS sequence"/>
</dbReference>
<comment type="caution">
    <text evidence="7">The sequence shown here is derived from an EMBL/GenBank/DDBJ whole genome shotgun (WGS) entry which is preliminary data.</text>
</comment>
<dbReference type="RefSeq" id="WP_205158301.1">
    <property type="nucleotide sequence ID" value="NZ_JAFEUM010000003.1"/>
</dbReference>
<feature type="compositionally biased region" description="Basic and acidic residues" evidence="5">
    <location>
        <begin position="403"/>
        <end position="416"/>
    </location>
</feature>
<evidence type="ECO:0000256" key="4">
    <source>
        <dbReference type="RuleBase" id="RU003684"/>
    </source>
</evidence>
<organism evidence="7 8">
    <name type="scientific">Vibrio ulleungensis</name>
    <dbReference type="NCBI Taxonomy" id="2807619"/>
    <lineage>
        <taxon>Bacteria</taxon>
        <taxon>Pseudomonadati</taxon>
        <taxon>Pseudomonadota</taxon>
        <taxon>Gammaproteobacteria</taxon>
        <taxon>Vibrionales</taxon>
        <taxon>Vibrionaceae</taxon>
        <taxon>Vibrio</taxon>
    </lineage>
</organism>
<dbReference type="PROSITE" id="PS51409">
    <property type="entry name" value="ARGINASE_2"/>
    <property type="match status" value="1"/>
</dbReference>
<dbReference type="InterPro" id="IPR006035">
    <property type="entry name" value="Ureohydrolase"/>
</dbReference>
<accession>A0ABS2HKM3</accession>
<keyword evidence="6" id="KW-0732">Signal</keyword>
<dbReference type="PRINTS" id="PR00116">
    <property type="entry name" value="ARGINASE"/>
</dbReference>
<dbReference type="EMBL" id="JAFEUM010000003">
    <property type="protein sequence ID" value="MBM7036743.1"/>
    <property type="molecule type" value="Genomic_DNA"/>
</dbReference>
<evidence type="ECO:0000313" key="8">
    <source>
        <dbReference type="Proteomes" id="UP000809621"/>
    </source>
</evidence>
<dbReference type="Pfam" id="PF00491">
    <property type="entry name" value="Arginase"/>
    <property type="match status" value="1"/>
</dbReference>
<comment type="similarity">
    <text evidence="1">Belongs to the arginase family. Agmatinase subfamily.</text>
</comment>
<dbReference type="PANTHER" id="PTHR11358:SF26">
    <property type="entry name" value="GUANIDINO ACID HYDROLASE, MITOCHONDRIAL"/>
    <property type="match status" value="1"/>
</dbReference>
<dbReference type="Gene3D" id="3.40.800.10">
    <property type="entry name" value="Ureohydrolase domain"/>
    <property type="match status" value="1"/>
</dbReference>
<evidence type="ECO:0000256" key="1">
    <source>
        <dbReference type="ARBA" id="ARBA00009227"/>
    </source>
</evidence>
<evidence type="ECO:0000313" key="7">
    <source>
        <dbReference type="EMBL" id="MBM7036743.1"/>
    </source>
</evidence>
<dbReference type="PANTHER" id="PTHR11358">
    <property type="entry name" value="ARGINASE/AGMATINASE"/>
    <property type="match status" value="1"/>
</dbReference>
<reference evidence="7 8" key="1">
    <citation type="submission" date="2021-02" db="EMBL/GenBank/DDBJ databases">
        <authorList>
            <person name="Park J.-S."/>
        </authorList>
    </citation>
    <scope>NUCLEOTIDE SEQUENCE [LARGE SCALE GENOMIC DNA]</scope>
    <source>
        <strain evidence="7 8">188UL20-2</strain>
    </source>
</reference>
<dbReference type="InterPro" id="IPR023696">
    <property type="entry name" value="Ureohydrolase_dom_sf"/>
</dbReference>
<feature type="region of interest" description="Disordered" evidence="5">
    <location>
        <begin position="397"/>
        <end position="416"/>
    </location>
</feature>
<feature type="signal peptide" evidence="6">
    <location>
        <begin position="1"/>
        <end position="23"/>
    </location>
</feature>
<feature type="chain" id="PRO_5047407603" evidence="6">
    <location>
        <begin position="24"/>
        <end position="416"/>
    </location>
</feature>
<evidence type="ECO:0000256" key="5">
    <source>
        <dbReference type="SAM" id="MobiDB-lite"/>
    </source>
</evidence>
<keyword evidence="3 4" id="KW-0378">Hydrolase</keyword>
<sequence length="416" mass="45559">MKSALTITLLSSLVLATSGTVLAETGTVTDDIPYEWAPWKDPNDEYTLKMNKGLNDLFIRRDLSKDPKNAPGLYYPNRYEVGPMWSSIPTLLGAPLARTPEDLTAGNVDVALVGLIVGDQMVPGGRYAAMQMRSLVDYLMYPFAGSDQATGVDISKLVVADYGNAAANWMADNQINLDEIHRVVGSALNVDVVPIGVGGTHIQSYAFLTALAQKYGKGEVFVVHIDAHYDAYKQDAGRYVHNGSFFKMAVEEGLINGSDLAHVGLRGSTPGPQTLSWLRKHKVKFHFQAEIERDGWDAVLERVLAEAKGRKVYITFDMDGVDPAYAPGVGTAEPDGLTAGQAMQLVRALGIQNEIVAAEFNEYNPLLDDLHQNTGILMDRLIRSLLAGMQGRREGITDPMYYDPERISHDSPINKK</sequence>
<dbReference type="PROSITE" id="PS01053">
    <property type="entry name" value="ARGINASE_1"/>
    <property type="match status" value="1"/>
</dbReference>
<evidence type="ECO:0000256" key="6">
    <source>
        <dbReference type="SAM" id="SignalP"/>
    </source>
</evidence>
<proteinExistence type="inferred from homology"/>
<keyword evidence="8" id="KW-1185">Reference proteome</keyword>
<protein>
    <submittedName>
        <fullName evidence="7">Arginase family protein</fullName>
    </submittedName>
</protein>
<evidence type="ECO:0000256" key="2">
    <source>
        <dbReference type="ARBA" id="ARBA00022723"/>
    </source>
</evidence>
<keyword evidence="2" id="KW-0479">Metal-binding</keyword>
<evidence type="ECO:0000256" key="3">
    <source>
        <dbReference type="ARBA" id="ARBA00022801"/>
    </source>
</evidence>